<dbReference type="AlphaFoldDB" id="A0A423U5L5"/>
<dbReference type="Proteomes" id="UP000283509">
    <property type="component" value="Unassembled WGS sequence"/>
</dbReference>
<reference evidence="2 3" key="1">
    <citation type="submission" date="2018-04" db="EMBL/GenBank/DDBJ databases">
        <authorList>
            <person name="Zhang X."/>
            <person name="Yuan J."/>
            <person name="Li F."/>
            <person name="Xiang J."/>
        </authorList>
    </citation>
    <scope>NUCLEOTIDE SEQUENCE [LARGE SCALE GENOMIC DNA]</scope>
    <source>
        <tissue evidence="2">Muscle</tissue>
    </source>
</reference>
<gene>
    <name evidence="2" type="ORF">C7M84_022790</name>
</gene>
<keyword evidence="3" id="KW-1185">Reference proteome</keyword>
<evidence type="ECO:0000313" key="3">
    <source>
        <dbReference type="Proteomes" id="UP000283509"/>
    </source>
</evidence>
<dbReference type="Pfam" id="PF06101">
    <property type="entry name" value="Vps62"/>
    <property type="match status" value="1"/>
</dbReference>
<dbReference type="EMBL" id="QCYY01000609">
    <property type="protein sequence ID" value="ROT84001.1"/>
    <property type="molecule type" value="Genomic_DNA"/>
</dbReference>
<dbReference type="OrthoDB" id="188042at2759"/>
<reference evidence="2 3" key="2">
    <citation type="submission" date="2019-01" db="EMBL/GenBank/DDBJ databases">
        <title>The decoding of complex shrimp genome reveals the adaptation for benthos swimmer, frequently molting mechanism and breeding impact on genome.</title>
        <authorList>
            <person name="Sun Y."/>
            <person name="Gao Y."/>
            <person name="Yu Y."/>
        </authorList>
    </citation>
    <scope>NUCLEOTIDE SEQUENCE [LARGE SCALE GENOMIC DNA]</scope>
    <source>
        <tissue evidence="2">Muscle</tissue>
    </source>
</reference>
<evidence type="ECO:0000256" key="1">
    <source>
        <dbReference type="SAM" id="SignalP"/>
    </source>
</evidence>
<keyword evidence="1" id="KW-0732">Signal</keyword>
<dbReference type="PANTHER" id="PTHR48174:SF5">
    <property type="entry name" value="VACUOLAR PROTEIN SORTING-ASSOCIATED PROTEIN 62"/>
    <property type="match status" value="1"/>
</dbReference>
<dbReference type="InterPro" id="IPR009291">
    <property type="entry name" value="Vps62"/>
</dbReference>
<feature type="signal peptide" evidence="1">
    <location>
        <begin position="1"/>
        <end position="19"/>
    </location>
</feature>
<dbReference type="PANTHER" id="PTHR48174">
    <property type="entry name" value="DUF946 FAMILY PROTEIN"/>
    <property type="match status" value="1"/>
</dbReference>
<comment type="caution">
    <text evidence="2">The sequence shown here is derived from an EMBL/GenBank/DDBJ whole genome shotgun (WGS) entry which is preliminary data.</text>
</comment>
<protein>
    <submittedName>
        <fullName evidence="2">Uncharacterized protein</fullName>
    </submittedName>
</protein>
<feature type="chain" id="PRO_5019066565" evidence="1">
    <location>
        <begin position="20"/>
        <end position="338"/>
    </location>
</feature>
<sequence>MAATLLLLTLLTATTGGFGSPVKPVPKELFEIIVDWAPLVWLHPEEVFFPSSVDFHFENVEVRTENETVVQTSPDRWSVVTGPDTRSMHLNSVPDLDCADCLLDWFAGQNVSEVTVPTYVFIKDYQDACGTVDVVYRSFYPYNFGKDVCVGVPIGDVCEGYMQSFGNHVGDWEHFSIRIRDRKVVECYVSVHSFGAWYTWNDTANNFQFTHGEDSRIDVVDVTYPATVEVVEGLHAEVFSANGSHGLWSAAGTHEYVHFPIHLKDQADRGYAWRSWDSLEIVEYDSDVVYEGELHYLGYRGRWGNQKRGCEVEPVSGECILGVLARSWLLASGTRGLP</sequence>
<proteinExistence type="predicted"/>
<evidence type="ECO:0000313" key="2">
    <source>
        <dbReference type="EMBL" id="ROT84001.1"/>
    </source>
</evidence>
<organism evidence="2 3">
    <name type="scientific">Penaeus vannamei</name>
    <name type="common">Whiteleg shrimp</name>
    <name type="synonym">Litopenaeus vannamei</name>
    <dbReference type="NCBI Taxonomy" id="6689"/>
    <lineage>
        <taxon>Eukaryota</taxon>
        <taxon>Metazoa</taxon>
        <taxon>Ecdysozoa</taxon>
        <taxon>Arthropoda</taxon>
        <taxon>Crustacea</taxon>
        <taxon>Multicrustacea</taxon>
        <taxon>Malacostraca</taxon>
        <taxon>Eumalacostraca</taxon>
        <taxon>Eucarida</taxon>
        <taxon>Decapoda</taxon>
        <taxon>Dendrobranchiata</taxon>
        <taxon>Penaeoidea</taxon>
        <taxon>Penaeidae</taxon>
        <taxon>Penaeus</taxon>
    </lineage>
</organism>
<accession>A0A423U5L5</accession>
<name>A0A423U5L5_PENVA</name>